<feature type="transmembrane region" description="Helical" evidence="1">
    <location>
        <begin position="123"/>
        <end position="147"/>
    </location>
</feature>
<dbReference type="Proteomes" id="UP000219669">
    <property type="component" value="Unassembled WGS sequence"/>
</dbReference>
<accession>A0A286EMC0</accession>
<evidence type="ECO:0000313" key="2">
    <source>
        <dbReference type="EMBL" id="SOD72055.1"/>
    </source>
</evidence>
<sequence>MMSAWIYVISDSQRENQVCISYVEQDPTQWQTPQNESMQLEYAVKGQNPHRAKLLIHQHLHLCKCLPDDKHDDWFECGLADAIMLAQWASGTPRLAEMYAHNGLIFQQEQNLIQLKKRKKARLILGIKYAATVLCVGVACWAFRWWWTH</sequence>
<organism evidence="2 3">
    <name type="scientific">Alysiella filiformis DSM 16848</name>
    <dbReference type="NCBI Taxonomy" id="1120981"/>
    <lineage>
        <taxon>Bacteria</taxon>
        <taxon>Pseudomonadati</taxon>
        <taxon>Pseudomonadota</taxon>
        <taxon>Betaproteobacteria</taxon>
        <taxon>Neisseriales</taxon>
        <taxon>Neisseriaceae</taxon>
        <taxon>Alysiella</taxon>
    </lineage>
</organism>
<protein>
    <submittedName>
        <fullName evidence="2">Uncharacterized protein</fullName>
    </submittedName>
</protein>
<gene>
    <name evidence="2" type="ORF">SAMN02746062_02185</name>
</gene>
<dbReference type="EMBL" id="OCNF01000029">
    <property type="protein sequence ID" value="SOD72055.1"/>
    <property type="molecule type" value="Genomic_DNA"/>
</dbReference>
<evidence type="ECO:0000313" key="3">
    <source>
        <dbReference type="Proteomes" id="UP000219669"/>
    </source>
</evidence>
<dbReference type="AlphaFoldDB" id="A0A286EMC0"/>
<keyword evidence="1" id="KW-0812">Transmembrane</keyword>
<keyword evidence="3" id="KW-1185">Reference proteome</keyword>
<keyword evidence="1" id="KW-1133">Transmembrane helix</keyword>
<reference evidence="2 3" key="1">
    <citation type="submission" date="2017-09" db="EMBL/GenBank/DDBJ databases">
        <authorList>
            <person name="Ehlers B."/>
            <person name="Leendertz F.H."/>
        </authorList>
    </citation>
    <scope>NUCLEOTIDE SEQUENCE [LARGE SCALE GENOMIC DNA]</scope>
    <source>
        <strain evidence="2 3">DSM 16848</strain>
    </source>
</reference>
<keyword evidence="1" id="KW-0472">Membrane</keyword>
<proteinExistence type="predicted"/>
<name>A0A286EMC0_9NEIS</name>
<evidence type="ECO:0000256" key="1">
    <source>
        <dbReference type="SAM" id="Phobius"/>
    </source>
</evidence>